<evidence type="ECO:0000256" key="7">
    <source>
        <dbReference type="ARBA" id="ARBA00023054"/>
    </source>
</evidence>
<comment type="similarity">
    <text evidence="2">Belongs to the HAUS3 family.</text>
</comment>
<dbReference type="EMBL" id="CAJHNJ030000034">
    <property type="protein sequence ID" value="CAG9127485.1"/>
    <property type="molecule type" value="Genomic_DNA"/>
</dbReference>
<feature type="coiled-coil region" evidence="10">
    <location>
        <begin position="100"/>
        <end position="148"/>
    </location>
</feature>
<evidence type="ECO:0000256" key="4">
    <source>
        <dbReference type="ARBA" id="ARBA00022618"/>
    </source>
</evidence>
<dbReference type="GO" id="GO:0005819">
    <property type="term" value="C:spindle"/>
    <property type="evidence" value="ECO:0007669"/>
    <property type="project" value="UniProtKB-SubCell"/>
</dbReference>
<evidence type="ECO:0000256" key="2">
    <source>
        <dbReference type="ARBA" id="ARBA00009645"/>
    </source>
</evidence>
<evidence type="ECO:0000256" key="8">
    <source>
        <dbReference type="ARBA" id="ARBA00023212"/>
    </source>
</evidence>
<evidence type="ECO:0000256" key="5">
    <source>
        <dbReference type="ARBA" id="ARBA00022701"/>
    </source>
</evidence>
<evidence type="ECO:0000313" key="13">
    <source>
        <dbReference type="Proteomes" id="UP000653454"/>
    </source>
</evidence>
<dbReference type="GO" id="GO:0005874">
    <property type="term" value="C:microtubule"/>
    <property type="evidence" value="ECO:0007669"/>
    <property type="project" value="UniProtKB-KW"/>
</dbReference>
<keyword evidence="6" id="KW-0498">Mitosis</keyword>
<accession>A0A8S4FKY8</accession>
<evidence type="ECO:0000256" key="6">
    <source>
        <dbReference type="ARBA" id="ARBA00022776"/>
    </source>
</evidence>
<name>A0A8S4FKY8_PLUXY</name>
<sequence>MNMFSETSDEEFIPFLSSLGVETYKKSFEWMLNDPDYAGVLGWLFKNLDQNNALTAREEYRYAEIQKKGTLQSPQELDESIASILQQYEGLPLPGDAEAMEDIQLETEMLQERLRFLERQEEIVTELVQQNEKTKEQLTCEVTKLNAMKTQCKQDEANLSEECLSLAQEIEDITQSTIDAVADALSLYSNSQTDEDIAKRFFALGPFDQYRQSQALFRSHFDLYCAKRFTSRQDEQSAVDNELRNALADAKALEERLAHAMTSYIAAQADLSGEQATLALTCNYEAVHPSQYALVAMEAKSTVELLEQEESILEQQVQAAVQQFVERRARHAVDVAVRSALAVREQILSDLTFLHRVTSPALALDGGVCALARLSLRAAGGTAQCSARLRGRRGARAAASRGRLVIHPPSTTVTSRARGLDGGVCALARPSLRAAGGAARGAARLRGKGRRQQG</sequence>
<evidence type="ECO:0000256" key="10">
    <source>
        <dbReference type="SAM" id="Coils"/>
    </source>
</evidence>
<comment type="caution">
    <text evidence="12">The sequence shown here is derived from an EMBL/GenBank/DDBJ whole genome shotgun (WGS) entry which is preliminary data.</text>
</comment>
<protein>
    <submittedName>
        <fullName evidence="12">(diamondback moth) hypothetical protein</fullName>
    </submittedName>
</protein>
<evidence type="ECO:0000256" key="1">
    <source>
        <dbReference type="ARBA" id="ARBA00004186"/>
    </source>
</evidence>
<evidence type="ECO:0000256" key="9">
    <source>
        <dbReference type="ARBA" id="ARBA00023306"/>
    </source>
</evidence>
<dbReference type="Proteomes" id="UP000653454">
    <property type="component" value="Unassembled WGS sequence"/>
</dbReference>
<keyword evidence="8" id="KW-0206">Cytoskeleton</keyword>
<keyword evidence="13" id="KW-1185">Reference proteome</keyword>
<organism evidence="12 13">
    <name type="scientific">Plutella xylostella</name>
    <name type="common">Diamondback moth</name>
    <name type="synonym">Plutella maculipennis</name>
    <dbReference type="NCBI Taxonomy" id="51655"/>
    <lineage>
        <taxon>Eukaryota</taxon>
        <taxon>Metazoa</taxon>
        <taxon>Ecdysozoa</taxon>
        <taxon>Arthropoda</taxon>
        <taxon>Hexapoda</taxon>
        <taxon>Insecta</taxon>
        <taxon>Pterygota</taxon>
        <taxon>Neoptera</taxon>
        <taxon>Endopterygota</taxon>
        <taxon>Lepidoptera</taxon>
        <taxon>Glossata</taxon>
        <taxon>Ditrysia</taxon>
        <taxon>Yponomeutoidea</taxon>
        <taxon>Plutellidae</taxon>
        <taxon>Plutella</taxon>
    </lineage>
</organism>
<proteinExistence type="inferred from homology"/>
<keyword evidence="5" id="KW-0493">Microtubule</keyword>
<keyword evidence="9" id="KW-0131">Cell cycle</keyword>
<keyword evidence="4" id="KW-0132">Cell division</keyword>
<dbReference type="InterPro" id="IPR032733">
    <property type="entry name" value="HAUS3_N"/>
</dbReference>
<gene>
    <name evidence="12" type="ORF">PLXY2_LOCUS8924</name>
</gene>
<dbReference type="AlphaFoldDB" id="A0A8S4FKY8"/>
<dbReference type="Pfam" id="PF14932">
    <property type="entry name" value="HAUS-augmin3"/>
    <property type="match status" value="1"/>
</dbReference>
<evidence type="ECO:0000259" key="11">
    <source>
        <dbReference type="Pfam" id="PF14932"/>
    </source>
</evidence>
<evidence type="ECO:0000256" key="3">
    <source>
        <dbReference type="ARBA" id="ARBA00022490"/>
    </source>
</evidence>
<reference evidence="12" key="1">
    <citation type="submission" date="2020-11" db="EMBL/GenBank/DDBJ databases">
        <authorList>
            <person name="Whiteford S."/>
        </authorList>
    </citation>
    <scope>NUCLEOTIDE SEQUENCE</scope>
</reference>
<keyword evidence="3" id="KW-0963">Cytoplasm</keyword>
<keyword evidence="7 10" id="KW-0175">Coiled coil</keyword>
<feature type="coiled-coil region" evidence="10">
    <location>
        <begin position="296"/>
        <end position="323"/>
    </location>
</feature>
<feature type="coiled-coil region" evidence="10">
    <location>
        <begin position="236"/>
        <end position="263"/>
    </location>
</feature>
<dbReference type="GO" id="GO:0051301">
    <property type="term" value="P:cell division"/>
    <property type="evidence" value="ECO:0007669"/>
    <property type="project" value="UniProtKB-KW"/>
</dbReference>
<comment type="subcellular location">
    <subcellularLocation>
        <location evidence="1">Cytoplasm</location>
        <location evidence="1">Cytoskeleton</location>
        <location evidence="1">Spindle</location>
    </subcellularLocation>
</comment>
<evidence type="ECO:0000313" key="12">
    <source>
        <dbReference type="EMBL" id="CAG9127485.1"/>
    </source>
</evidence>
<feature type="domain" description="HAUS augmin-like complex subunit 3 N-terminal" evidence="11">
    <location>
        <begin position="30"/>
        <end position="247"/>
    </location>
</feature>